<dbReference type="PANTHER" id="PTHR33266:SF1">
    <property type="entry name" value="F-BOX DOMAIN-CONTAINING PROTEIN"/>
    <property type="match status" value="1"/>
</dbReference>
<evidence type="ECO:0000313" key="2">
    <source>
        <dbReference type="Proteomes" id="UP000324748"/>
    </source>
</evidence>
<proteinExistence type="predicted"/>
<dbReference type="OrthoDB" id="2551959at2759"/>
<accession>A0A5B0NJ97</accession>
<reference evidence="1 2" key="1">
    <citation type="submission" date="2019-05" db="EMBL/GenBank/DDBJ databases">
        <title>Emergence of the Ug99 lineage of the wheat stem rust pathogen through somatic hybridization.</title>
        <authorList>
            <person name="Li F."/>
            <person name="Upadhyaya N.M."/>
            <person name="Sperschneider J."/>
            <person name="Matny O."/>
            <person name="Nguyen-Phuc H."/>
            <person name="Mago R."/>
            <person name="Raley C."/>
            <person name="Miller M.E."/>
            <person name="Silverstein K.A.T."/>
            <person name="Henningsen E."/>
            <person name="Hirsch C.D."/>
            <person name="Visser B."/>
            <person name="Pretorius Z.A."/>
            <person name="Steffenson B.J."/>
            <person name="Schwessinger B."/>
            <person name="Dodds P.N."/>
            <person name="Figueroa M."/>
        </authorList>
    </citation>
    <scope>NUCLEOTIDE SEQUENCE [LARGE SCALE GENOMIC DNA]</scope>
    <source>
        <strain evidence="1">21-0</strain>
    </source>
</reference>
<dbReference type="AlphaFoldDB" id="A0A5B0NJ97"/>
<dbReference type="PANTHER" id="PTHR33266">
    <property type="entry name" value="CHROMOSOME 15, WHOLE GENOME SHOTGUN SEQUENCE"/>
    <property type="match status" value="1"/>
</dbReference>
<name>A0A5B0NJ97_PUCGR</name>
<dbReference type="EMBL" id="VSWC01000093">
    <property type="protein sequence ID" value="KAA1089355.1"/>
    <property type="molecule type" value="Genomic_DNA"/>
</dbReference>
<keyword evidence="2" id="KW-1185">Reference proteome</keyword>
<sequence>MSGKTRLLKELAAHVCVVSICLQDPKSTGQPPRSKIADYFLPRSSAKSGLLKHYNHLLAAILNTVSKFFSRPDVLQKDFKA</sequence>
<organism evidence="1 2">
    <name type="scientific">Puccinia graminis f. sp. tritici</name>
    <dbReference type="NCBI Taxonomy" id="56615"/>
    <lineage>
        <taxon>Eukaryota</taxon>
        <taxon>Fungi</taxon>
        <taxon>Dikarya</taxon>
        <taxon>Basidiomycota</taxon>
        <taxon>Pucciniomycotina</taxon>
        <taxon>Pucciniomycetes</taxon>
        <taxon>Pucciniales</taxon>
        <taxon>Pucciniaceae</taxon>
        <taxon>Puccinia</taxon>
    </lineage>
</organism>
<evidence type="ECO:0000313" key="1">
    <source>
        <dbReference type="EMBL" id="KAA1089355.1"/>
    </source>
</evidence>
<protein>
    <submittedName>
        <fullName evidence="1">Uncharacterized protein</fullName>
    </submittedName>
</protein>
<gene>
    <name evidence="1" type="ORF">PGT21_015324</name>
</gene>
<comment type="caution">
    <text evidence="1">The sequence shown here is derived from an EMBL/GenBank/DDBJ whole genome shotgun (WGS) entry which is preliminary data.</text>
</comment>
<dbReference type="Proteomes" id="UP000324748">
    <property type="component" value="Unassembled WGS sequence"/>
</dbReference>